<dbReference type="EMBL" id="DF841767">
    <property type="protein sequence ID" value="GAT45855.1"/>
    <property type="molecule type" value="Genomic_DNA"/>
</dbReference>
<proteinExistence type="predicted"/>
<keyword evidence="4" id="KW-1185">Reference proteome</keyword>
<evidence type="ECO:0000313" key="3">
    <source>
        <dbReference type="EMBL" id="GAT45855.1"/>
    </source>
</evidence>
<protein>
    <submittedName>
        <fullName evidence="3">Uncharacterized protein</fullName>
    </submittedName>
</protein>
<feature type="compositionally biased region" description="Basic and acidic residues" evidence="2">
    <location>
        <begin position="57"/>
        <end position="67"/>
    </location>
</feature>
<reference evidence="3" key="1">
    <citation type="submission" date="2014-09" db="EMBL/GenBank/DDBJ databases">
        <title>Genome sequence of the luminous mushroom Mycena chlorophos for searching fungal bioluminescence genes.</title>
        <authorList>
            <person name="Tanaka Y."/>
            <person name="Kasuga D."/>
            <person name="Oba Y."/>
            <person name="Hase S."/>
            <person name="Sato K."/>
            <person name="Oba Y."/>
            <person name="Sakakibara Y."/>
        </authorList>
    </citation>
    <scope>NUCLEOTIDE SEQUENCE</scope>
</reference>
<feature type="region of interest" description="Disordered" evidence="2">
    <location>
        <begin position="28"/>
        <end position="132"/>
    </location>
</feature>
<evidence type="ECO:0000256" key="2">
    <source>
        <dbReference type="SAM" id="MobiDB-lite"/>
    </source>
</evidence>
<keyword evidence="1" id="KW-0175">Coiled coil</keyword>
<feature type="compositionally biased region" description="Polar residues" evidence="2">
    <location>
        <begin position="108"/>
        <end position="125"/>
    </location>
</feature>
<sequence length="248" mass="26909">MERQSRNANPPGFFSAYKPIEGDHDYLDLLVASPTAPSSDDQYQESQYKYARRTATRRNERAEHELEAASDTEPEESQSTNGASSQPAALELEQSQPAPIAADVDTPSGLSSSGAFANTPVSSAAQGDLPLPDPDELVAKALGLPQVLRPRTKLSLAPETQSKPLPSLEAYTKIQLLKENNELRRQILELLQTNASAQAIIQQLRRQISDSESDLAITGKPAAVSLATLHEIQECEAKGLPKPQIFIL</sequence>
<dbReference type="Proteomes" id="UP000815677">
    <property type="component" value="Unassembled WGS sequence"/>
</dbReference>
<feature type="compositionally biased region" description="Polar residues" evidence="2">
    <location>
        <begin position="77"/>
        <end position="97"/>
    </location>
</feature>
<accession>A0ABQ0L4L9</accession>
<evidence type="ECO:0000313" key="4">
    <source>
        <dbReference type="Proteomes" id="UP000815677"/>
    </source>
</evidence>
<feature type="coiled-coil region" evidence="1">
    <location>
        <begin position="173"/>
        <end position="214"/>
    </location>
</feature>
<gene>
    <name evidence="3" type="ORF">MCHLO_03406</name>
</gene>
<name>A0ABQ0L4L9_MYCCL</name>
<evidence type="ECO:0000256" key="1">
    <source>
        <dbReference type="SAM" id="Coils"/>
    </source>
</evidence>
<feature type="compositionally biased region" description="Polar residues" evidence="2">
    <location>
        <begin position="35"/>
        <end position="47"/>
    </location>
</feature>
<organism evidence="3 4">
    <name type="scientific">Mycena chlorophos</name>
    <name type="common">Agaric fungus</name>
    <name type="synonym">Agaricus chlorophos</name>
    <dbReference type="NCBI Taxonomy" id="658473"/>
    <lineage>
        <taxon>Eukaryota</taxon>
        <taxon>Fungi</taxon>
        <taxon>Dikarya</taxon>
        <taxon>Basidiomycota</taxon>
        <taxon>Agaricomycotina</taxon>
        <taxon>Agaricomycetes</taxon>
        <taxon>Agaricomycetidae</taxon>
        <taxon>Agaricales</taxon>
        <taxon>Marasmiineae</taxon>
        <taxon>Mycenaceae</taxon>
        <taxon>Mycena</taxon>
    </lineage>
</organism>